<name>A0A1I3GUX5_9PLAN</name>
<dbReference type="RefSeq" id="WP_175517363.1">
    <property type="nucleotide sequence ID" value="NZ_FOQD01000007.1"/>
</dbReference>
<dbReference type="Pfam" id="PF08241">
    <property type="entry name" value="Methyltransf_11"/>
    <property type="match status" value="1"/>
</dbReference>
<dbReference type="SUPFAM" id="SSF53335">
    <property type="entry name" value="S-adenosyl-L-methionine-dependent methyltransferases"/>
    <property type="match status" value="2"/>
</dbReference>
<dbReference type="Gene3D" id="3.40.50.150">
    <property type="entry name" value="Vaccinia Virus protein VP39"/>
    <property type="match status" value="1"/>
</dbReference>
<dbReference type="AlphaFoldDB" id="A0A1I3GUX5"/>
<dbReference type="STRING" id="1576369.SAMN05421753_107138"/>
<proteinExistence type="predicted"/>
<evidence type="ECO:0000313" key="3">
    <source>
        <dbReference type="Proteomes" id="UP000199518"/>
    </source>
</evidence>
<feature type="domain" description="Methyltransferase type 11" evidence="1">
    <location>
        <begin position="152"/>
        <end position="199"/>
    </location>
</feature>
<dbReference type="InterPro" id="IPR029063">
    <property type="entry name" value="SAM-dependent_MTases_sf"/>
</dbReference>
<accession>A0A1I3GUX5</accession>
<keyword evidence="2" id="KW-0489">Methyltransferase</keyword>
<evidence type="ECO:0000259" key="1">
    <source>
        <dbReference type="Pfam" id="PF08241"/>
    </source>
</evidence>
<dbReference type="GO" id="GO:0032259">
    <property type="term" value="P:methylation"/>
    <property type="evidence" value="ECO:0007669"/>
    <property type="project" value="UniProtKB-KW"/>
</dbReference>
<evidence type="ECO:0000313" key="2">
    <source>
        <dbReference type="EMBL" id="SFI27234.1"/>
    </source>
</evidence>
<gene>
    <name evidence="2" type="ORF">SAMN05421753_107138</name>
</gene>
<protein>
    <submittedName>
        <fullName evidence="2">Methyltransferase domain-containing protein</fullName>
    </submittedName>
</protein>
<sequence length="323" mass="36848">MSWKLKAHTLAVLSRMPAGRFLYHRLQQVAGTNRLQLRRDLDRAFELVDLVHQAGDSIEGKICLEVGTGWRPLVPFVFALGGAKGIITVDVNPWLTLPYAIETWLALEDQLPEIAAVCRLPEHDVYDRYHSIPINVRALDQLLMPLQIQYVYPGDARQTGLPDSSVDLVLSSNVLEHIPRDIQTDIHRESLRVLRTGGLSVHRFNPQDHYATVDDAITHANFLQFSSDEWNWYGGSGLAYHNRLRSRDYREMFAEAGFDLEICRERVDKRSLDAMADGHLVVHPEFEKYTPEELAVDYMWVVGRKPVAANVEESSRSPQHQLC</sequence>
<dbReference type="Proteomes" id="UP000199518">
    <property type="component" value="Unassembled WGS sequence"/>
</dbReference>
<keyword evidence="2" id="KW-0808">Transferase</keyword>
<dbReference type="InterPro" id="IPR013216">
    <property type="entry name" value="Methyltransf_11"/>
</dbReference>
<organism evidence="2 3">
    <name type="scientific">Planctomicrobium piriforme</name>
    <dbReference type="NCBI Taxonomy" id="1576369"/>
    <lineage>
        <taxon>Bacteria</taxon>
        <taxon>Pseudomonadati</taxon>
        <taxon>Planctomycetota</taxon>
        <taxon>Planctomycetia</taxon>
        <taxon>Planctomycetales</taxon>
        <taxon>Planctomycetaceae</taxon>
        <taxon>Planctomicrobium</taxon>
    </lineage>
</organism>
<keyword evidence="3" id="KW-1185">Reference proteome</keyword>
<dbReference type="GO" id="GO:0008757">
    <property type="term" value="F:S-adenosylmethionine-dependent methyltransferase activity"/>
    <property type="evidence" value="ECO:0007669"/>
    <property type="project" value="InterPro"/>
</dbReference>
<dbReference type="EMBL" id="FOQD01000007">
    <property type="protein sequence ID" value="SFI27234.1"/>
    <property type="molecule type" value="Genomic_DNA"/>
</dbReference>
<reference evidence="3" key="1">
    <citation type="submission" date="2016-10" db="EMBL/GenBank/DDBJ databases">
        <authorList>
            <person name="Varghese N."/>
            <person name="Submissions S."/>
        </authorList>
    </citation>
    <scope>NUCLEOTIDE SEQUENCE [LARGE SCALE GENOMIC DNA]</scope>
    <source>
        <strain evidence="3">DSM 26348</strain>
    </source>
</reference>